<dbReference type="InterPro" id="IPR013625">
    <property type="entry name" value="PTB"/>
</dbReference>
<dbReference type="PANTHER" id="PTHR45734:SF5">
    <property type="entry name" value="TENSIN-3"/>
    <property type="match status" value="1"/>
</dbReference>
<proteinExistence type="predicted"/>
<keyword evidence="3" id="KW-1185">Reference proteome</keyword>
<evidence type="ECO:0000259" key="1">
    <source>
        <dbReference type="Pfam" id="PF08416"/>
    </source>
</evidence>
<dbReference type="Gene3D" id="2.30.29.30">
    <property type="entry name" value="Pleckstrin-homology domain (PH domain)/Phosphotyrosine-binding domain (PTB)"/>
    <property type="match status" value="1"/>
</dbReference>
<dbReference type="InterPro" id="IPR011993">
    <property type="entry name" value="PH-like_dom_sf"/>
</dbReference>
<protein>
    <recommendedName>
        <fullName evidence="1">PTB domain-containing protein</fullName>
    </recommendedName>
</protein>
<dbReference type="EMBL" id="JAMKFB020000020">
    <property type="protein sequence ID" value="KAL0164185.1"/>
    <property type="molecule type" value="Genomic_DNA"/>
</dbReference>
<reference evidence="2 3" key="1">
    <citation type="submission" date="2024-05" db="EMBL/GenBank/DDBJ databases">
        <title>Genome sequencing and assembly of Indian major carp, Cirrhinus mrigala (Hamilton, 1822).</title>
        <authorList>
            <person name="Mohindra V."/>
            <person name="Chowdhury L.M."/>
            <person name="Lal K."/>
            <person name="Jena J.K."/>
        </authorList>
    </citation>
    <scope>NUCLEOTIDE SEQUENCE [LARGE SCALE GENOMIC DNA]</scope>
    <source>
        <strain evidence="2">CM1030</strain>
        <tissue evidence="2">Blood</tissue>
    </source>
</reference>
<dbReference type="Pfam" id="PF08416">
    <property type="entry name" value="PTB"/>
    <property type="match status" value="1"/>
</dbReference>
<evidence type="ECO:0000313" key="2">
    <source>
        <dbReference type="EMBL" id="KAL0164185.1"/>
    </source>
</evidence>
<name>A0ABD0NSG0_CIRMR</name>
<gene>
    <name evidence="2" type="ORF">M9458_039938</name>
</gene>
<organism evidence="2 3">
    <name type="scientific">Cirrhinus mrigala</name>
    <name type="common">Mrigala</name>
    <dbReference type="NCBI Taxonomy" id="683832"/>
    <lineage>
        <taxon>Eukaryota</taxon>
        <taxon>Metazoa</taxon>
        <taxon>Chordata</taxon>
        <taxon>Craniata</taxon>
        <taxon>Vertebrata</taxon>
        <taxon>Euteleostomi</taxon>
        <taxon>Actinopterygii</taxon>
        <taxon>Neopterygii</taxon>
        <taxon>Teleostei</taxon>
        <taxon>Ostariophysi</taxon>
        <taxon>Cypriniformes</taxon>
        <taxon>Cyprinidae</taxon>
        <taxon>Labeoninae</taxon>
        <taxon>Labeonini</taxon>
        <taxon>Cirrhinus</taxon>
    </lineage>
</organism>
<dbReference type="InterPro" id="IPR051484">
    <property type="entry name" value="Tensin_PTEN_phosphatase"/>
</dbReference>
<evidence type="ECO:0000313" key="3">
    <source>
        <dbReference type="Proteomes" id="UP001529510"/>
    </source>
</evidence>
<dbReference type="Proteomes" id="UP001529510">
    <property type="component" value="Unassembled WGS sequence"/>
</dbReference>
<feature type="non-terminal residue" evidence="2">
    <location>
        <position position="55"/>
    </location>
</feature>
<dbReference type="AlphaFoldDB" id="A0ABD0NSG0"/>
<sequence>CNVWFLGSVDLESLTGVQGVQKATTVIFSMDPPSTSTVVHFKVSAQGITLTDNQR</sequence>
<dbReference type="PANTHER" id="PTHR45734">
    <property type="entry name" value="TENSIN"/>
    <property type="match status" value="1"/>
</dbReference>
<accession>A0ABD0NSG0</accession>
<dbReference type="SUPFAM" id="SSF50729">
    <property type="entry name" value="PH domain-like"/>
    <property type="match status" value="1"/>
</dbReference>
<comment type="caution">
    <text evidence="2">The sequence shown here is derived from an EMBL/GenBank/DDBJ whole genome shotgun (WGS) entry which is preliminary data.</text>
</comment>
<feature type="domain" description="PTB" evidence="1">
    <location>
        <begin position="1"/>
        <end position="55"/>
    </location>
</feature>
<feature type="non-terminal residue" evidence="2">
    <location>
        <position position="1"/>
    </location>
</feature>